<evidence type="ECO:0000313" key="1">
    <source>
        <dbReference type="EMBL" id="ABW31162.1"/>
    </source>
</evidence>
<dbReference type="Proteomes" id="UP000000268">
    <property type="component" value="Chromosome"/>
</dbReference>
<keyword evidence="2" id="KW-1185">Reference proteome</keyword>
<evidence type="ECO:0000313" key="2">
    <source>
        <dbReference type="Proteomes" id="UP000000268"/>
    </source>
</evidence>
<accession>B0C645</accession>
<proteinExistence type="predicted"/>
<reference evidence="1 2" key="1">
    <citation type="journal article" date="2008" name="Proc. Natl. Acad. Sci. U.S.A.">
        <title>Niche adaptation and genome expansion in the chlorophyll d-producing cyanobacterium Acaryochloris marina.</title>
        <authorList>
            <person name="Swingley W.D."/>
            <person name="Chen M."/>
            <person name="Cheung P.C."/>
            <person name="Conrad A.L."/>
            <person name="Dejesa L.C."/>
            <person name="Hao J."/>
            <person name="Honchak B.M."/>
            <person name="Karbach L.E."/>
            <person name="Kurdoglu A."/>
            <person name="Lahiri S."/>
            <person name="Mastrian S.D."/>
            <person name="Miyashita H."/>
            <person name="Page L."/>
            <person name="Ramakrishna P."/>
            <person name="Satoh S."/>
            <person name="Sattley W.M."/>
            <person name="Shimada Y."/>
            <person name="Taylor H.L."/>
            <person name="Tomo T."/>
            <person name="Tsuchiya T."/>
            <person name="Wang Z.T."/>
            <person name="Raymond J."/>
            <person name="Mimuro M."/>
            <person name="Blankenship R.E."/>
            <person name="Touchman J.W."/>
        </authorList>
    </citation>
    <scope>NUCLEOTIDE SEQUENCE [LARGE SCALE GENOMIC DNA]</scope>
    <source>
        <strain evidence="2">MBIC 11017</strain>
    </source>
</reference>
<gene>
    <name evidence="1" type="ordered locus">AM1_6230</name>
</gene>
<sequence>MCIPELKAIFLDDIYINVRILDAETVKNLERVEELEQLYREAN</sequence>
<dbReference type="EMBL" id="CP000828">
    <property type="protein sequence ID" value="ABW31162.1"/>
    <property type="molecule type" value="Genomic_DNA"/>
</dbReference>
<dbReference type="AlphaFoldDB" id="B0C645"/>
<dbReference type="KEGG" id="amr:AM1_6230"/>
<organism evidence="1 2">
    <name type="scientific">Acaryochloris marina (strain MBIC 11017)</name>
    <dbReference type="NCBI Taxonomy" id="329726"/>
    <lineage>
        <taxon>Bacteria</taxon>
        <taxon>Bacillati</taxon>
        <taxon>Cyanobacteriota</taxon>
        <taxon>Cyanophyceae</taxon>
        <taxon>Acaryochloridales</taxon>
        <taxon>Acaryochloridaceae</taxon>
        <taxon>Acaryochloris</taxon>
    </lineage>
</organism>
<dbReference type="STRING" id="329726.AM1_6230"/>
<name>B0C645_ACAM1</name>
<protein>
    <submittedName>
        <fullName evidence="1">Uncharacterized protein</fullName>
    </submittedName>
</protein>
<dbReference type="HOGENOM" id="CLU_3228086_0_0_3"/>